<dbReference type="InterPro" id="IPR050327">
    <property type="entry name" value="Proton-linked_MCT"/>
</dbReference>
<proteinExistence type="predicted"/>
<feature type="transmembrane region" description="Helical" evidence="2">
    <location>
        <begin position="407"/>
        <end position="427"/>
    </location>
</feature>
<dbReference type="InterPro" id="IPR036259">
    <property type="entry name" value="MFS_trans_sf"/>
</dbReference>
<feature type="transmembrane region" description="Helical" evidence="2">
    <location>
        <begin position="252"/>
        <end position="274"/>
    </location>
</feature>
<feature type="transmembrane region" description="Helical" evidence="2">
    <location>
        <begin position="171"/>
        <end position="192"/>
    </location>
</feature>
<comment type="subcellular location">
    <subcellularLocation>
        <location evidence="1">Membrane</location>
        <topology evidence="1">Multi-pass membrane protein</topology>
    </subcellularLocation>
</comment>
<keyword evidence="2" id="KW-1133">Transmembrane helix</keyword>
<evidence type="ECO:0000259" key="3">
    <source>
        <dbReference type="PROSITE" id="PS50850"/>
    </source>
</evidence>
<protein>
    <recommendedName>
        <fullName evidence="3">Major facilitator superfamily (MFS) profile domain-containing protein</fullName>
    </recommendedName>
</protein>
<keyword evidence="2" id="KW-0472">Membrane</keyword>
<keyword evidence="2" id="KW-0812">Transmembrane</keyword>
<feature type="transmembrane region" description="Helical" evidence="2">
    <location>
        <begin position="317"/>
        <end position="336"/>
    </location>
</feature>
<keyword evidence="5" id="KW-1185">Reference proteome</keyword>
<feature type="transmembrane region" description="Helical" evidence="2">
    <location>
        <begin position="204"/>
        <end position="228"/>
    </location>
</feature>
<dbReference type="Gene3D" id="1.20.1250.20">
    <property type="entry name" value="MFS general substrate transporter like domains"/>
    <property type="match status" value="2"/>
</dbReference>
<dbReference type="EMBL" id="CALNXK010000233">
    <property type="protein sequence ID" value="CAH3177972.1"/>
    <property type="molecule type" value="Genomic_DNA"/>
</dbReference>
<evidence type="ECO:0000256" key="1">
    <source>
        <dbReference type="ARBA" id="ARBA00004141"/>
    </source>
</evidence>
<dbReference type="CDD" id="cd17352">
    <property type="entry name" value="MFS_MCT_SLC16"/>
    <property type="match status" value="1"/>
</dbReference>
<dbReference type="InterPro" id="IPR011701">
    <property type="entry name" value="MFS"/>
</dbReference>
<dbReference type="Proteomes" id="UP001159405">
    <property type="component" value="Unassembled WGS sequence"/>
</dbReference>
<gene>
    <name evidence="4" type="ORF">PLOB_00020061</name>
</gene>
<feature type="transmembrane region" description="Helical" evidence="2">
    <location>
        <begin position="342"/>
        <end position="361"/>
    </location>
</feature>
<dbReference type="PANTHER" id="PTHR11360:SF251">
    <property type="entry name" value="MAJOR FACILITATOR SUPERFAMILY (MFS) PROFILE DOMAIN-CONTAINING PROTEIN"/>
    <property type="match status" value="1"/>
</dbReference>
<evidence type="ECO:0000256" key="2">
    <source>
        <dbReference type="SAM" id="Phobius"/>
    </source>
</evidence>
<feature type="transmembrane region" description="Helical" evidence="2">
    <location>
        <begin position="368"/>
        <end position="387"/>
    </location>
</feature>
<reference evidence="4 5" key="1">
    <citation type="submission" date="2022-05" db="EMBL/GenBank/DDBJ databases">
        <authorList>
            <consortium name="Genoscope - CEA"/>
            <person name="William W."/>
        </authorList>
    </citation>
    <scope>NUCLEOTIDE SEQUENCE [LARGE SCALE GENOMIC DNA]</scope>
</reference>
<dbReference type="PROSITE" id="PS50850">
    <property type="entry name" value="MFS"/>
    <property type="match status" value="1"/>
</dbReference>
<dbReference type="PANTHER" id="PTHR11360">
    <property type="entry name" value="MONOCARBOXYLATE TRANSPORTER"/>
    <property type="match status" value="1"/>
</dbReference>
<evidence type="ECO:0000313" key="4">
    <source>
        <dbReference type="EMBL" id="CAH3177972.1"/>
    </source>
</evidence>
<feature type="transmembrane region" description="Helical" evidence="2">
    <location>
        <begin position="286"/>
        <end position="305"/>
    </location>
</feature>
<dbReference type="InterPro" id="IPR020846">
    <property type="entry name" value="MFS_dom"/>
</dbReference>
<dbReference type="Pfam" id="PF07690">
    <property type="entry name" value="MFS_1"/>
    <property type="match status" value="1"/>
</dbReference>
<feature type="transmembrane region" description="Helical" evidence="2">
    <location>
        <begin position="87"/>
        <end position="108"/>
    </location>
</feature>
<sequence length="464" mass="50011">MTMKQGDTKDSTKAVMSGACAFEEAQPAVPEVTSSSKEDSPTDGGWGWVVCAGVFVVNFLTVGQHNSAGVVYVAIMDEYSTPRGETAWVTSLASSMNYLFAAMGTALAERYGSRVVVIVGSFVSASGLLTSSFATTLQPLFVTYGVIWGLGSSLGLFPSLVILTKYFKKRLSFASGIALAGAASGGLVYGPLIQMLSSEFSISVTFQILSSLQILMFLSALTFVPLGMETGTNVRQRNTAVFDLQVFKNKSYVIWVIAHCTFMVVFLVPFVHLVRFAEDKGVSKSNASLLTGFMSVGGIMGSLLFGVLCDYPHFKRLIVCPTAVLLMGLICAVVTKATKYEWIIVCAFFFGFWDGCYEMLIPGATLEIVGVQMVGYAIGALYCFMAFPKTLGPPIAGWIFDISNSYSVSFFVTGVVAASAAVIMSTINCVKPSYEPDEEIARLLPSPEFEKSGSRRRLKYTEPC</sequence>
<evidence type="ECO:0000313" key="5">
    <source>
        <dbReference type="Proteomes" id="UP001159405"/>
    </source>
</evidence>
<organism evidence="4 5">
    <name type="scientific">Porites lobata</name>
    <dbReference type="NCBI Taxonomy" id="104759"/>
    <lineage>
        <taxon>Eukaryota</taxon>
        <taxon>Metazoa</taxon>
        <taxon>Cnidaria</taxon>
        <taxon>Anthozoa</taxon>
        <taxon>Hexacorallia</taxon>
        <taxon>Scleractinia</taxon>
        <taxon>Fungiina</taxon>
        <taxon>Poritidae</taxon>
        <taxon>Porites</taxon>
    </lineage>
</organism>
<dbReference type="SUPFAM" id="SSF103473">
    <property type="entry name" value="MFS general substrate transporter"/>
    <property type="match status" value="1"/>
</dbReference>
<feature type="domain" description="Major facilitator superfamily (MFS) profile" evidence="3">
    <location>
        <begin position="50"/>
        <end position="432"/>
    </location>
</feature>
<comment type="caution">
    <text evidence="4">The sequence shown here is derived from an EMBL/GenBank/DDBJ whole genome shotgun (WGS) entry which is preliminary data.</text>
</comment>
<accession>A0ABN8RG36</accession>
<feature type="transmembrane region" description="Helical" evidence="2">
    <location>
        <begin position="141"/>
        <end position="164"/>
    </location>
</feature>
<feature type="transmembrane region" description="Helical" evidence="2">
    <location>
        <begin position="115"/>
        <end position="135"/>
    </location>
</feature>
<feature type="transmembrane region" description="Helical" evidence="2">
    <location>
        <begin position="46"/>
        <end position="75"/>
    </location>
</feature>
<name>A0ABN8RG36_9CNID</name>